<comment type="similarity">
    <text evidence="3">Belongs to the peptidase M20A family.</text>
</comment>
<organism evidence="9 10">
    <name type="scientific">Nisaea acidiphila</name>
    <dbReference type="NCBI Taxonomy" id="1862145"/>
    <lineage>
        <taxon>Bacteria</taxon>
        <taxon>Pseudomonadati</taxon>
        <taxon>Pseudomonadota</taxon>
        <taxon>Alphaproteobacteria</taxon>
        <taxon>Rhodospirillales</taxon>
        <taxon>Thalassobaculaceae</taxon>
        <taxon>Nisaea</taxon>
    </lineage>
</organism>
<feature type="domain" description="Peptidase M20 dimerisation" evidence="8">
    <location>
        <begin position="205"/>
        <end position="317"/>
    </location>
</feature>
<dbReference type="EMBL" id="CP102480">
    <property type="protein sequence ID" value="UUX51660.1"/>
    <property type="molecule type" value="Genomic_DNA"/>
</dbReference>
<protein>
    <submittedName>
        <fullName evidence="9">ArgE/DapE family deacylase</fullName>
        <ecNumber evidence="9">3.4.-.-</ecNumber>
    </submittedName>
</protein>
<dbReference type="SUPFAM" id="SSF55031">
    <property type="entry name" value="Bacterial exopeptidase dimerisation domain"/>
    <property type="match status" value="1"/>
</dbReference>
<keyword evidence="5 9" id="KW-0378">Hydrolase</keyword>
<evidence type="ECO:0000256" key="1">
    <source>
        <dbReference type="ARBA" id="ARBA00001941"/>
    </source>
</evidence>
<comment type="cofactor">
    <cofactor evidence="1">
        <name>Co(2+)</name>
        <dbReference type="ChEBI" id="CHEBI:48828"/>
    </cofactor>
</comment>
<keyword evidence="10" id="KW-1185">Reference proteome</keyword>
<gene>
    <name evidence="9" type="ORF">NUH88_08150</name>
</gene>
<dbReference type="InterPro" id="IPR050072">
    <property type="entry name" value="Peptidase_M20A"/>
</dbReference>
<evidence type="ECO:0000259" key="8">
    <source>
        <dbReference type="Pfam" id="PF07687"/>
    </source>
</evidence>
<dbReference type="GO" id="GO:0046872">
    <property type="term" value="F:metal ion binding"/>
    <property type="evidence" value="ECO:0007669"/>
    <property type="project" value="UniProtKB-KW"/>
</dbReference>
<dbReference type="GO" id="GO:0016787">
    <property type="term" value="F:hydrolase activity"/>
    <property type="evidence" value="ECO:0007669"/>
    <property type="project" value="UniProtKB-KW"/>
</dbReference>
<name>A0A9J7AZI2_9PROT</name>
<reference evidence="9" key="1">
    <citation type="submission" date="2022-08" db="EMBL/GenBank/DDBJ databases">
        <title>Nisaea acidiphila sp. nov., isolated from a marine algal debris and emended description of the genus Nisaea Urios et al. 2008.</title>
        <authorList>
            <person name="Kwon K."/>
        </authorList>
    </citation>
    <scope>NUCLEOTIDE SEQUENCE</scope>
    <source>
        <strain evidence="9">MEBiC11861</strain>
    </source>
</reference>
<evidence type="ECO:0000256" key="6">
    <source>
        <dbReference type="ARBA" id="ARBA00022833"/>
    </source>
</evidence>
<dbReference type="RefSeq" id="WP_257771288.1">
    <property type="nucleotide sequence ID" value="NZ_CP102480.1"/>
</dbReference>
<dbReference type="NCBIfam" id="TIGR01910">
    <property type="entry name" value="DapE-ArgE"/>
    <property type="match status" value="1"/>
</dbReference>
<dbReference type="Gene3D" id="3.40.630.10">
    <property type="entry name" value="Zn peptidases"/>
    <property type="match status" value="1"/>
</dbReference>
<dbReference type="Pfam" id="PF01546">
    <property type="entry name" value="Peptidase_M20"/>
    <property type="match status" value="1"/>
</dbReference>
<keyword evidence="7" id="KW-0170">Cobalt</keyword>
<dbReference type="CDD" id="cd03895">
    <property type="entry name" value="M20_ArgE_DapE-like"/>
    <property type="match status" value="1"/>
</dbReference>
<dbReference type="EC" id="3.4.-.-" evidence="9"/>
<dbReference type="PANTHER" id="PTHR43808">
    <property type="entry name" value="ACETYLORNITHINE DEACETYLASE"/>
    <property type="match status" value="1"/>
</dbReference>
<dbReference type="PANTHER" id="PTHR43808:SF25">
    <property type="entry name" value="PEPTIDASE M20 DIMERISATION DOMAIN-CONTAINING PROTEIN"/>
    <property type="match status" value="1"/>
</dbReference>
<dbReference type="Proteomes" id="UP001060336">
    <property type="component" value="Chromosome"/>
</dbReference>
<dbReference type="InterPro" id="IPR036264">
    <property type="entry name" value="Bact_exopeptidase_dim_dom"/>
</dbReference>
<keyword evidence="4" id="KW-0479">Metal-binding</keyword>
<dbReference type="InterPro" id="IPR011650">
    <property type="entry name" value="Peptidase_M20_dimer"/>
</dbReference>
<evidence type="ECO:0000256" key="4">
    <source>
        <dbReference type="ARBA" id="ARBA00022723"/>
    </source>
</evidence>
<dbReference type="KEGG" id="naci:NUH88_08150"/>
<dbReference type="Pfam" id="PF07687">
    <property type="entry name" value="M20_dimer"/>
    <property type="match status" value="1"/>
</dbReference>
<dbReference type="InterPro" id="IPR002933">
    <property type="entry name" value="Peptidase_M20"/>
</dbReference>
<evidence type="ECO:0000313" key="10">
    <source>
        <dbReference type="Proteomes" id="UP001060336"/>
    </source>
</evidence>
<evidence type="ECO:0000256" key="5">
    <source>
        <dbReference type="ARBA" id="ARBA00022801"/>
    </source>
</evidence>
<sequence length="426" mass="46580">MPTQEVAREIMRAVDVNFDEQLQLSQELVQCPSTRCQEATAQDLMARTAREFGYAVDMWRIDPDEISKHPGFSPVDVSYENAYTVVASWRPENPKGRSLILNGHVDVVPIGPERMWTRAPFGGEIDGDWMYGRGAGDMKTGTVSALYALEALKRAGYRPAAPVHFESVIEEECTGNGALSTLVRGYKADAVLIPEPTGEVLTSAQVGVVWMRVKVAGIPVHVARAGSGQNAIEACVPLWNALHALEEEFNLPENKHPAFAENPHPVNVVISQIEGGDWTSSVPAWCTFEVRVGLYPGVDPAAIQKRLTETIASASKSHTFLANNPPEIEWQGFLSPGYELPAGTPGEDLLDRCHATVFGEKPGRRASTALTDSRFHGLYNNTPSYVYGAIAENVHGFDERVNLPSVRRVTAAIALFIADWCGLEKI</sequence>
<dbReference type="InterPro" id="IPR010182">
    <property type="entry name" value="ArgE/DapE"/>
</dbReference>
<dbReference type="InterPro" id="IPR033687">
    <property type="entry name" value="YodQ-like"/>
</dbReference>
<dbReference type="NCBIfam" id="NF005306">
    <property type="entry name" value="PRK06837.1"/>
    <property type="match status" value="1"/>
</dbReference>
<evidence type="ECO:0000256" key="7">
    <source>
        <dbReference type="ARBA" id="ARBA00023285"/>
    </source>
</evidence>
<dbReference type="SUPFAM" id="SSF53187">
    <property type="entry name" value="Zn-dependent exopeptidases"/>
    <property type="match status" value="1"/>
</dbReference>
<comment type="cofactor">
    <cofactor evidence="2">
        <name>Zn(2+)</name>
        <dbReference type="ChEBI" id="CHEBI:29105"/>
    </cofactor>
</comment>
<accession>A0A9J7AZI2</accession>
<proteinExistence type="inferred from homology"/>
<evidence type="ECO:0000256" key="3">
    <source>
        <dbReference type="ARBA" id="ARBA00006247"/>
    </source>
</evidence>
<dbReference type="AlphaFoldDB" id="A0A9J7AZI2"/>
<evidence type="ECO:0000313" key="9">
    <source>
        <dbReference type="EMBL" id="UUX51660.1"/>
    </source>
</evidence>
<keyword evidence="6" id="KW-0862">Zinc</keyword>
<dbReference type="Gene3D" id="3.30.70.360">
    <property type="match status" value="1"/>
</dbReference>
<evidence type="ECO:0000256" key="2">
    <source>
        <dbReference type="ARBA" id="ARBA00001947"/>
    </source>
</evidence>